<dbReference type="InterPro" id="IPR009577">
    <property type="entry name" value="Sm_multidrug_ex"/>
</dbReference>
<evidence type="ECO:0000256" key="1">
    <source>
        <dbReference type="SAM" id="Phobius"/>
    </source>
</evidence>
<dbReference type="PANTHER" id="PTHR36007:SF2">
    <property type="entry name" value="TRANSPORT PROTEIN-RELATED"/>
    <property type="match status" value="1"/>
</dbReference>
<gene>
    <name evidence="2" type="ORF">J3R75_002808</name>
</gene>
<dbReference type="RefSeq" id="WP_307262460.1">
    <property type="nucleotide sequence ID" value="NZ_JAUSVL010000001.1"/>
</dbReference>
<name>A0AAE3VHW4_9BACT</name>
<dbReference type="PANTHER" id="PTHR36007">
    <property type="entry name" value="TRANSPORT PROTEIN-RELATED"/>
    <property type="match status" value="1"/>
</dbReference>
<feature type="transmembrane region" description="Helical" evidence="1">
    <location>
        <begin position="96"/>
        <end position="118"/>
    </location>
</feature>
<dbReference type="EMBL" id="JAUSVL010000001">
    <property type="protein sequence ID" value="MDQ0290701.1"/>
    <property type="molecule type" value="Genomic_DNA"/>
</dbReference>
<feature type="transmembrane region" description="Helical" evidence="1">
    <location>
        <begin position="130"/>
        <end position="153"/>
    </location>
</feature>
<proteinExistence type="predicted"/>
<comment type="caution">
    <text evidence="2">The sequence shown here is derived from an EMBL/GenBank/DDBJ whole genome shotgun (WGS) entry which is preliminary data.</text>
</comment>
<keyword evidence="1" id="KW-0812">Transmembrane</keyword>
<keyword evidence="3" id="KW-1185">Reference proteome</keyword>
<dbReference type="Pfam" id="PF06695">
    <property type="entry name" value="Sm_multidrug_ex"/>
    <property type="match status" value="1"/>
</dbReference>
<keyword evidence="1" id="KW-0472">Membrane</keyword>
<organism evidence="2 3">
    <name type="scientific">Oligosphaera ethanolica</name>
    <dbReference type="NCBI Taxonomy" id="760260"/>
    <lineage>
        <taxon>Bacteria</taxon>
        <taxon>Pseudomonadati</taxon>
        <taxon>Lentisphaerota</taxon>
        <taxon>Oligosphaeria</taxon>
        <taxon>Oligosphaerales</taxon>
        <taxon>Oligosphaeraceae</taxon>
        <taxon>Oligosphaera</taxon>
    </lineage>
</organism>
<reference evidence="2" key="1">
    <citation type="submission" date="2023-07" db="EMBL/GenBank/DDBJ databases">
        <title>Genomic Encyclopedia of Type Strains, Phase IV (KMG-IV): sequencing the most valuable type-strain genomes for metagenomic binning, comparative biology and taxonomic classification.</title>
        <authorList>
            <person name="Goeker M."/>
        </authorList>
    </citation>
    <scope>NUCLEOTIDE SEQUENCE</scope>
    <source>
        <strain evidence="2">DSM 24202</strain>
    </source>
</reference>
<keyword evidence="1" id="KW-1133">Transmembrane helix</keyword>
<feature type="transmembrane region" description="Helical" evidence="1">
    <location>
        <begin position="36"/>
        <end position="61"/>
    </location>
</feature>
<protein>
    <submittedName>
        <fullName evidence="2">Membrane protein</fullName>
    </submittedName>
</protein>
<evidence type="ECO:0000313" key="2">
    <source>
        <dbReference type="EMBL" id="MDQ0290701.1"/>
    </source>
</evidence>
<dbReference type="Proteomes" id="UP001238163">
    <property type="component" value="Unassembled WGS sequence"/>
</dbReference>
<accession>A0AAE3VHW4</accession>
<dbReference type="AlphaFoldDB" id="A0AAE3VHW4"/>
<sequence>MFRTIVILFLVTLIPGLELRASIPVGIFGGEWVSAGLPWPLVATICVIANILIGWGVFFLLNPMLNLFRRLPICERLIVRYLERARKKLKPQVEKYGFWGLALFIGIPLPLTGAYTGAAGAFTLGMNSRQFMLANVVGVLIAGIAVTSACLLIQAGIDLPFFHILIKE</sequence>
<evidence type="ECO:0000313" key="3">
    <source>
        <dbReference type="Proteomes" id="UP001238163"/>
    </source>
</evidence>